<dbReference type="EMBL" id="JBBPDW010000010">
    <property type="protein sequence ID" value="KAK7548699.1"/>
    <property type="molecule type" value="Genomic_DNA"/>
</dbReference>
<comment type="caution">
    <text evidence="1">The sequence shown here is derived from an EMBL/GenBank/DDBJ whole genome shotgun (WGS) entry which is preliminary data.</text>
</comment>
<reference evidence="1 2" key="1">
    <citation type="submission" date="2024-04" db="EMBL/GenBank/DDBJ databases">
        <title>Phyllosticta paracitricarpa is synonymous to the EU quarantine fungus P. citricarpa based on phylogenomic analyses.</title>
        <authorList>
            <consortium name="Lawrence Berkeley National Laboratory"/>
            <person name="Van Ingen-Buijs V.A."/>
            <person name="Van Westerhoven A.C."/>
            <person name="Haridas S."/>
            <person name="Skiadas P."/>
            <person name="Martin F."/>
            <person name="Groenewald J.Z."/>
            <person name="Crous P.W."/>
            <person name="Seidl M.F."/>
        </authorList>
    </citation>
    <scope>NUCLEOTIDE SEQUENCE [LARGE SCALE GENOMIC DNA]</scope>
    <source>
        <strain evidence="1 2">CBS 122670</strain>
    </source>
</reference>
<proteinExistence type="predicted"/>
<dbReference type="Proteomes" id="UP001365128">
    <property type="component" value="Unassembled WGS sequence"/>
</dbReference>
<name>A0ABR1MHZ4_9PEZI</name>
<sequence>MDSREQIEFPYPRQTTFHHGPSGIPYLCSLTHFQILVGFHARTKTQFWYQLNEGEIHLGRLGSDLLKMEDIDAEETRLLPHFEGAKLDTMEDRIVMYKKFEDLCKVIRQNHATADRLFPPDPDSLRLCEDYTPVCMKARRVRRVFEEKFKQLFDTASQLCNWIADSTTSLQDPYLPIIFEGSPVTAFEDFEPDDAHLESGVSVAMDSFFRQDFNAVARFIHHESFDTIDRVTQLLRYELGQIWYELYRGLAFLRLAKPNPEHPKLKSLMRSSITMLQEWSDGITALRNDSLISVIDDLKCSFENEELQIWWQITATSKEKLDMIRSLWSNTRGG</sequence>
<accession>A0ABR1MHZ4</accession>
<organism evidence="1 2">
    <name type="scientific">Phyllosticta citricarpa</name>
    <dbReference type="NCBI Taxonomy" id="55181"/>
    <lineage>
        <taxon>Eukaryota</taxon>
        <taxon>Fungi</taxon>
        <taxon>Dikarya</taxon>
        <taxon>Ascomycota</taxon>
        <taxon>Pezizomycotina</taxon>
        <taxon>Dothideomycetes</taxon>
        <taxon>Dothideomycetes incertae sedis</taxon>
        <taxon>Botryosphaeriales</taxon>
        <taxon>Phyllostictaceae</taxon>
        <taxon>Phyllosticta</taxon>
    </lineage>
</organism>
<keyword evidence="2" id="KW-1185">Reference proteome</keyword>
<evidence type="ECO:0000313" key="2">
    <source>
        <dbReference type="Proteomes" id="UP001365128"/>
    </source>
</evidence>
<evidence type="ECO:0000313" key="1">
    <source>
        <dbReference type="EMBL" id="KAK7548699.1"/>
    </source>
</evidence>
<gene>
    <name evidence="1" type="ORF">IWX46DRAFT_596641</name>
</gene>
<protein>
    <submittedName>
        <fullName evidence="1">Uncharacterized protein</fullName>
    </submittedName>
</protein>